<dbReference type="EMBL" id="CP037940">
    <property type="protein sequence ID" value="QBO36739.1"/>
    <property type="molecule type" value="Genomic_DNA"/>
</dbReference>
<sequence length="94" mass="10869">MKNDQLISALRQLRHHLRETLTAKVKDDQAGVAKNLDIAREYVETVQFLMVDSTIAPELKLAALPTVKAIWTLKFTWRQRQLVKKLNEILAPYL</sequence>
<dbReference type="AlphaFoldDB" id="A0A4P6YV90"/>
<reference evidence="2" key="1">
    <citation type="submission" date="2019-03" db="EMBL/GenBank/DDBJ databases">
        <title>Weissella sp. 26KH-42 Genome sequencing.</title>
        <authorList>
            <person name="Heo J."/>
            <person name="Kim S.-J."/>
            <person name="Kim J.-S."/>
            <person name="Hong S.-B."/>
            <person name="Kwon S.-W."/>
        </authorList>
    </citation>
    <scope>NUCLEOTIDE SEQUENCE [LARGE SCALE GENOMIC DNA]</scope>
    <source>
        <strain evidence="2">26KH-42</strain>
    </source>
</reference>
<keyword evidence="2" id="KW-1185">Reference proteome</keyword>
<protein>
    <submittedName>
        <fullName evidence="1">Uncharacterized protein</fullName>
    </submittedName>
</protein>
<accession>A0A4P6YV90</accession>
<evidence type="ECO:0000313" key="1">
    <source>
        <dbReference type="EMBL" id="QBO36739.1"/>
    </source>
</evidence>
<proteinExistence type="predicted"/>
<evidence type="ECO:0000313" key="2">
    <source>
        <dbReference type="Proteomes" id="UP000292886"/>
    </source>
</evidence>
<dbReference type="RefSeq" id="WP_133363816.1">
    <property type="nucleotide sequence ID" value="NZ_CP037940.1"/>
</dbReference>
<dbReference type="Proteomes" id="UP000292886">
    <property type="component" value="Chromosome"/>
</dbReference>
<name>A0A4P6YV90_9LACO</name>
<gene>
    <name evidence="1" type="ORF">EQG49_09835</name>
</gene>
<dbReference type="KEGG" id="wei:EQG49_09835"/>
<organism evidence="1 2">
    <name type="scientific">Periweissella cryptocerci</name>
    <dbReference type="NCBI Taxonomy" id="2506420"/>
    <lineage>
        <taxon>Bacteria</taxon>
        <taxon>Bacillati</taxon>
        <taxon>Bacillota</taxon>
        <taxon>Bacilli</taxon>
        <taxon>Lactobacillales</taxon>
        <taxon>Lactobacillaceae</taxon>
        <taxon>Periweissella</taxon>
    </lineage>
</organism>